<keyword evidence="3" id="KW-0813">Transport</keyword>
<feature type="transmembrane region" description="Helical" evidence="11">
    <location>
        <begin position="318"/>
        <end position="336"/>
    </location>
</feature>
<dbReference type="FunFam" id="3.40.50.300:FF:000565">
    <property type="entry name" value="ABC bile acid transporter"/>
    <property type="match status" value="1"/>
</dbReference>
<evidence type="ECO:0000256" key="9">
    <source>
        <dbReference type="ARBA" id="ARBA00023136"/>
    </source>
</evidence>
<protein>
    <submittedName>
        <fullName evidence="14">p-loop containing nucleoside triphosphate hydrolase protein</fullName>
    </submittedName>
</protein>
<feature type="transmembrane region" description="Helical" evidence="11">
    <location>
        <begin position="859"/>
        <end position="883"/>
    </location>
</feature>
<comment type="subcellular location">
    <subcellularLocation>
        <location evidence="1">Membrane</location>
        <topology evidence="1">Multi-pass membrane protein</topology>
    </subcellularLocation>
</comment>
<evidence type="ECO:0000256" key="4">
    <source>
        <dbReference type="ARBA" id="ARBA00022692"/>
    </source>
</evidence>
<organism evidence="14 15">
    <name type="scientific">Hanseniaspora valbyensis NRRL Y-1626</name>
    <dbReference type="NCBI Taxonomy" id="766949"/>
    <lineage>
        <taxon>Eukaryota</taxon>
        <taxon>Fungi</taxon>
        <taxon>Dikarya</taxon>
        <taxon>Ascomycota</taxon>
        <taxon>Saccharomycotina</taxon>
        <taxon>Saccharomycetes</taxon>
        <taxon>Saccharomycodales</taxon>
        <taxon>Saccharomycodaceae</taxon>
        <taxon>Hanseniaspora</taxon>
    </lineage>
</organism>
<dbReference type="InterPro" id="IPR050173">
    <property type="entry name" value="ABC_transporter_C-like"/>
</dbReference>
<comment type="caution">
    <text evidence="14">The sequence shown here is derived from an EMBL/GenBank/DDBJ whole genome shotgun (WGS) entry which is preliminary data.</text>
</comment>
<dbReference type="Gene3D" id="3.40.50.300">
    <property type="entry name" value="P-loop containing nucleotide triphosphate hydrolases"/>
    <property type="match status" value="2"/>
</dbReference>
<dbReference type="InterPro" id="IPR011527">
    <property type="entry name" value="ABC1_TM_dom"/>
</dbReference>
<keyword evidence="7" id="KW-0067">ATP-binding</keyword>
<keyword evidence="4 11" id="KW-0812">Transmembrane</keyword>
<dbReference type="SUPFAM" id="SSF90123">
    <property type="entry name" value="ABC transporter transmembrane region"/>
    <property type="match status" value="2"/>
</dbReference>
<evidence type="ECO:0000256" key="6">
    <source>
        <dbReference type="ARBA" id="ARBA00022741"/>
    </source>
</evidence>
<dbReference type="Pfam" id="PF00664">
    <property type="entry name" value="ABC_membrane"/>
    <property type="match status" value="2"/>
</dbReference>
<dbReference type="PROSITE" id="PS50893">
    <property type="entry name" value="ABC_TRANSPORTER_2"/>
    <property type="match status" value="2"/>
</dbReference>
<dbReference type="PANTHER" id="PTHR24223:SF456">
    <property type="entry name" value="MULTIDRUG RESISTANCE-ASSOCIATED PROTEIN LETHAL(2)03659"/>
    <property type="match status" value="1"/>
</dbReference>
<keyword evidence="9 11" id="KW-0472">Membrane</keyword>
<dbReference type="InterPro" id="IPR027417">
    <property type="entry name" value="P-loop_NTPase"/>
</dbReference>
<feature type="transmembrane region" description="Helical" evidence="11">
    <location>
        <begin position="814"/>
        <end position="839"/>
    </location>
</feature>
<evidence type="ECO:0000256" key="1">
    <source>
        <dbReference type="ARBA" id="ARBA00004141"/>
    </source>
</evidence>
<dbReference type="PANTHER" id="PTHR24223">
    <property type="entry name" value="ATP-BINDING CASSETTE SUB-FAMILY C"/>
    <property type="match status" value="1"/>
</dbReference>
<comment type="similarity">
    <text evidence="2">Belongs to the ABC transporter superfamily. ABCC family. Conjugate transporter (TC 3.A.1.208) subfamily.</text>
</comment>
<keyword evidence="6" id="KW-0547">Nucleotide-binding</keyword>
<feature type="domain" description="ABC transmembrane type-1" evidence="13">
    <location>
        <begin position="816"/>
        <end position="1096"/>
    </location>
</feature>
<dbReference type="CDD" id="cd03244">
    <property type="entry name" value="ABCC_MRP_domain2"/>
    <property type="match status" value="1"/>
</dbReference>
<gene>
    <name evidence="14" type="ORF">HANVADRAFT_51344</name>
</gene>
<feature type="region of interest" description="Disordered" evidence="10">
    <location>
        <begin position="1"/>
        <end position="20"/>
    </location>
</feature>
<dbReference type="GO" id="GO:0016887">
    <property type="term" value="F:ATP hydrolysis activity"/>
    <property type="evidence" value="ECO:0007669"/>
    <property type="project" value="InterPro"/>
</dbReference>
<sequence length="1392" mass="158340">MAISNTNHTVSSNSCSSLSDTSRNCNNTKKGNISIATSKHSTSSCVDLKDFICESDRTFDNDAFELYKEFPSEFIPQRRLFSFLFKKPTLKEFDDNHSQPTMPIDNNNIFKTKTWNIVDKYFFIWCFKVLTNGYNRIFQPIDLYKLPSSFQIDTMYSRFESNWEAAKEKYKNIHNNNEYSKWLLAKTVIKTFKWEAIYAISCYTLSNIASSVMPIITKKLISFVEKGNNIANTNMPINMGVLYIFITAILMTLTSIIFSQGYFTAFSIGINIKSVLTRALLDKSLKLSSLGKYENPTSKIVTVATTDLSRIEYGCSSVPYIFSFLVSLIIAIVLLIKYIGPVTLVGCAYFILSLCISGWGFKKVFVLRQEANKSTDARISYIREIVTNLKIIKYFTYEKAYEKIINEKRHDEIETVKKLQYIQSSVSAHGLLSPIMASLFTFLIAFKINPNRSASSVFASLSLFNILSAQMLYIPNAIGNIINMSLSLQRAQKILIADEKKPNTLDIKNPENIIEFDSLKISYGNFTVLNNVNLFIKKKEFITILGPTGSGKTSLLFKMNIEGSLICGKPWLQATNIRNNITFDLPLDLDLYNNVLFSCALLPDLQSFNNGDLTELGESGITLSGGQKARMSLARACYRSCYDLKYKKKSAIDTGLILLDDVMSALDAKSGQHILNNCILDLIKNNTRILVTHQVDLVYKSDRIIFLDGKGDCKIGTLADMLKDDAFNEYLGSCTNKSKDKEEKEEVKEELDYSYKTKKQYIISNESQDDYKKIDVSEKDDLEEGRIINQEGRAVNSVGSQVYINFIKAATSNYWILFIIFAIVIGCITAFFSLFSSVWLSFWTASKFNEKRSFYMGFYALWAMLFFVFILIELVTIATVCIVSAKNLHKHSLHNVLYAPMSFMDVTPVGRILNRFTNDIDALDNQMPYVSVLGFYLLFQIGAVIVMCVIYIPWFLIAIPFILTALIFVYSMYQSTGREVKRLEAVQRSLVYNNFNEVLNGSHIISTYKAENLFLTKNDVLTDKNNESSILYLCLQRWSSIWVVNLCVVFAIIMSFLCIGKIFNISSSSVGLLLTYVLQLSLTLKELLFETTQIENYMNSVERLVEYANDLPQEKAYEIPKTDPNSSDWPLNGKIKFENCSMAYRPGLQMALKNLSIDIKPGEKISIVGRSGAGKSTLTSCIYRLTELNNGKIEIDGIDISKIGLFILRKNLAIIPQEPVLFKGSIRSNLDPFKQYTDEYLWDVLGKSLFEYEEMLKVCKETVLINKFHLNHTVEEDGSNYSNGEKQMLALARALVRNTKILILDEATSSVDHETDSKIQKQIVKNFSHCTIITIAHRLKTILNYDKVLVLDKGELKDFDSPWKLFKTEGSIFNELCAKSHITFEDFKRRNI</sequence>
<dbReference type="GO" id="GO:0008559">
    <property type="term" value="F:ABC-type xenobiotic transporter activity"/>
    <property type="evidence" value="ECO:0007669"/>
    <property type="project" value="TreeGrafter"/>
</dbReference>
<dbReference type="InterPro" id="IPR003593">
    <property type="entry name" value="AAA+_ATPase"/>
</dbReference>
<evidence type="ECO:0000256" key="10">
    <source>
        <dbReference type="SAM" id="MobiDB-lite"/>
    </source>
</evidence>
<dbReference type="CDD" id="cd18606">
    <property type="entry name" value="ABC_6TM_YOR1_D2_like"/>
    <property type="match status" value="1"/>
</dbReference>
<evidence type="ECO:0000256" key="5">
    <source>
        <dbReference type="ARBA" id="ARBA00022737"/>
    </source>
</evidence>
<dbReference type="InterPro" id="IPR003439">
    <property type="entry name" value="ABC_transporter-like_ATP-bd"/>
</dbReference>
<proteinExistence type="inferred from homology"/>
<evidence type="ECO:0000256" key="11">
    <source>
        <dbReference type="SAM" id="Phobius"/>
    </source>
</evidence>
<feature type="transmembrane region" description="Helical" evidence="11">
    <location>
        <begin position="196"/>
        <end position="216"/>
    </location>
</feature>
<dbReference type="SUPFAM" id="SSF52540">
    <property type="entry name" value="P-loop containing nucleoside triphosphate hydrolases"/>
    <property type="match status" value="2"/>
</dbReference>
<keyword evidence="8 11" id="KW-1133">Transmembrane helix</keyword>
<evidence type="ECO:0000259" key="12">
    <source>
        <dbReference type="PROSITE" id="PS50893"/>
    </source>
</evidence>
<feature type="transmembrane region" description="Helical" evidence="11">
    <location>
        <begin position="927"/>
        <end position="946"/>
    </location>
</feature>
<evidence type="ECO:0000313" key="15">
    <source>
        <dbReference type="Proteomes" id="UP000092321"/>
    </source>
</evidence>
<feature type="transmembrane region" description="Helical" evidence="11">
    <location>
        <begin position="952"/>
        <end position="973"/>
    </location>
</feature>
<dbReference type="InterPro" id="IPR036640">
    <property type="entry name" value="ABC1_TM_sf"/>
</dbReference>
<dbReference type="FunFam" id="1.20.1560.10:FF:000013">
    <property type="entry name" value="ABC transporter C family member 2"/>
    <property type="match status" value="1"/>
</dbReference>
<keyword evidence="14" id="KW-0378">Hydrolase</keyword>
<dbReference type="PROSITE" id="PS50929">
    <property type="entry name" value="ABC_TM1F"/>
    <property type="match status" value="2"/>
</dbReference>
<accession>A0A1B7TJL7</accession>
<evidence type="ECO:0000313" key="14">
    <source>
        <dbReference type="EMBL" id="OBA28919.1"/>
    </source>
</evidence>
<feature type="domain" description="ABC transporter" evidence="12">
    <location>
        <begin position="1135"/>
        <end position="1378"/>
    </location>
</feature>
<dbReference type="GO" id="GO:0000329">
    <property type="term" value="C:fungal-type vacuole membrane"/>
    <property type="evidence" value="ECO:0007669"/>
    <property type="project" value="UniProtKB-ARBA"/>
</dbReference>
<dbReference type="GO" id="GO:0005886">
    <property type="term" value="C:plasma membrane"/>
    <property type="evidence" value="ECO:0007669"/>
    <property type="project" value="TreeGrafter"/>
</dbReference>
<feature type="domain" description="ABC transporter" evidence="12">
    <location>
        <begin position="514"/>
        <end position="734"/>
    </location>
</feature>
<evidence type="ECO:0000256" key="2">
    <source>
        <dbReference type="ARBA" id="ARBA00009726"/>
    </source>
</evidence>
<evidence type="ECO:0000256" key="8">
    <source>
        <dbReference type="ARBA" id="ARBA00022989"/>
    </source>
</evidence>
<evidence type="ECO:0000256" key="3">
    <source>
        <dbReference type="ARBA" id="ARBA00022448"/>
    </source>
</evidence>
<dbReference type="GO" id="GO:0005524">
    <property type="term" value="F:ATP binding"/>
    <property type="evidence" value="ECO:0007669"/>
    <property type="project" value="UniProtKB-KW"/>
</dbReference>
<feature type="transmembrane region" description="Helical" evidence="11">
    <location>
        <begin position="1041"/>
        <end position="1063"/>
    </location>
</feature>
<evidence type="ECO:0000259" key="13">
    <source>
        <dbReference type="PROSITE" id="PS50929"/>
    </source>
</evidence>
<dbReference type="SMART" id="SM00382">
    <property type="entry name" value="AAA"/>
    <property type="match status" value="2"/>
</dbReference>
<evidence type="ECO:0000256" key="7">
    <source>
        <dbReference type="ARBA" id="ARBA00022840"/>
    </source>
</evidence>
<feature type="transmembrane region" description="Helical" evidence="11">
    <location>
        <begin position="342"/>
        <end position="361"/>
    </location>
</feature>
<feature type="transmembrane region" description="Helical" evidence="11">
    <location>
        <begin position="454"/>
        <end position="474"/>
    </location>
</feature>
<keyword evidence="15" id="KW-1185">Reference proteome</keyword>
<dbReference type="Proteomes" id="UP000092321">
    <property type="component" value="Unassembled WGS sequence"/>
</dbReference>
<reference evidence="15" key="1">
    <citation type="journal article" date="2016" name="Proc. Natl. Acad. Sci. U.S.A.">
        <title>Comparative genomics of biotechnologically important yeasts.</title>
        <authorList>
            <person name="Riley R."/>
            <person name="Haridas S."/>
            <person name="Wolfe K.H."/>
            <person name="Lopes M.R."/>
            <person name="Hittinger C.T."/>
            <person name="Goeker M."/>
            <person name="Salamov A.A."/>
            <person name="Wisecaver J.H."/>
            <person name="Long T.M."/>
            <person name="Calvey C.H."/>
            <person name="Aerts A.L."/>
            <person name="Barry K.W."/>
            <person name="Choi C."/>
            <person name="Clum A."/>
            <person name="Coughlan A.Y."/>
            <person name="Deshpande S."/>
            <person name="Douglass A.P."/>
            <person name="Hanson S.J."/>
            <person name="Klenk H.-P."/>
            <person name="LaButti K.M."/>
            <person name="Lapidus A."/>
            <person name="Lindquist E.A."/>
            <person name="Lipzen A.M."/>
            <person name="Meier-Kolthoff J.P."/>
            <person name="Ohm R.A."/>
            <person name="Otillar R.P."/>
            <person name="Pangilinan J.L."/>
            <person name="Peng Y."/>
            <person name="Rokas A."/>
            <person name="Rosa C.A."/>
            <person name="Scheuner C."/>
            <person name="Sibirny A.A."/>
            <person name="Slot J.C."/>
            <person name="Stielow J.B."/>
            <person name="Sun H."/>
            <person name="Kurtzman C.P."/>
            <person name="Blackwell M."/>
            <person name="Grigoriev I.V."/>
            <person name="Jeffries T.W."/>
        </authorList>
    </citation>
    <scope>NUCLEOTIDE SEQUENCE [LARGE SCALE GENOMIC DNA]</scope>
    <source>
        <strain evidence="15">NRRL Y-1626</strain>
    </source>
</reference>
<feature type="transmembrane region" description="Helical" evidence="11">
    <location>
        <begin position="426"/>
        <end position="448"/>
    </location>
</feature>
<keyword evidence="5" id="KW-0677">Repeat</keyword>
<dbReference type="CDD" id="cd18597">
    <property type="entry name" value="ABC_6TM_YOR1_D1_like"/>
    <property type="match status" value="1"/>
</dbReference>
<dbReference type="Gene3D" id="1.20.1560.10">
    <property type="entry name" value="ABC transporter type 1, transmembrane domain"/>
    <property type="match status" value="2"/>
</dbReference>
<dbReference type="EMBL" id="LXPE01000002">
    <property type="protein sequence ID" value="OBA28919.1"/>
    <property type="molecule type" value="Genomic_DNA"/>
</dbReference>
<dbReference type="OrthoDB" id="6500128at2759"/>
<dbReference type="Pfam" id="PF00005">
    <property type="entry name" value="ABC_tran"/>
    <property type="match status" value="1"/>
</dbReference>
<feature type="transmembrane region" description="Helical" evidence="11">
    <location>
        <begin position="237"/>
        <end position="257"/>
    </location>
</feature>
<name>A0A1B7TJL7_9ASCO</name>
<feature type="domain" description="ABC transmembrane type-1" evidence="13">
    <location>
        <begin position="199"/>
        <end position="483"/>
    </location>
</feature>